<accession>A0A1R4HEK0</accession>
<organism evidence="3 4">
    <name type="scientific">Crenothrix polyspora</name>
    <dbReference type="NCBI Taxonomy" id="360316"/>
    <lineage>
        <taxon>Bacteria</taxon>
        <taxon>Pseudomonadati</taxon>
        <taxon>Pseudomonadota</taxon>
        <taxon>Gammaproteobacteria</taxon>
        <taxon>Methylococcales</taxon>
        <taxon>Crenotrichaceae</taxon>
        <taxon>Crenothrix</taxon>
    </lineage>
</organism>
<dbReference type="EMBL" id="FUKI01000131">
    <property type="protein sequence ID" value="SJM94461.1"/>
    <property type="molecule type" value="Genomic_DNA"/>
</dbReference>
<keyword evidence="1" id="KW-0732">Signal</keyword>
<dbReference type="OrthoDB" id="5902819at2"/>
<dbReference type="Pfam" id="PF20254">
    <property type="entry name" value="DMFA2_C"/>
    <property type="match status" value="1"/>
</dbReference>
<dbReference type="Pfam" id="PF17963">
    <property type="entry name" value="Big_9"/>
    <property type="match status" value="3"/>
</dbReference>
<feature type="chain" id="PRO_5012571350" description="N,N-dimethylformamidase beta subunit-like C-terminal domain-containing protein" evidence="1">
    <location>
        <begin position="33"/>
        <end position="815"/>
    </location>
</feature>
<dbReference type="NCBIfam" id="NF012211">
    <property type="entry name" value="tand_rpt_95"/>
    <property type="match status" value="3"/>
</dbReference>
<evidence type="ECO:0000313" key="3">
    <source>
        <dbReference type="EMBL" id="SJM94461.1"/>
    </source>
</evidence>
<dbReference type="PANTHER" id="PTHR34720">
    <property type="entry name" value="MICROCYSTIN DEPENDENT PROTEIN"/>
    <property type="match status" value="1"/>
</dbReference>
<protein>
    <recommendedName>
        <fullName evidence="2">N,N-dimethylformamidase beta subunit-like C-terminal domain-containing protein</fullName>
    </recommendedName>
</protein>
<dbReference type="RefSeq" id="WP_087144317.1">
    <property type="nucleotide sequence ID" value="NZ_FUKI01000131.1"/>
</dbReference>
<dbReference type="Proteomes" id="UP000195667">
    <property type="component" value="Unassembled WGS sequence"/>
</dbReference>
<name>A0A1R4HEK0_9GAMM</name>
<dbReference type="PANTHER" id="PTHR34720:SF9">
    <property type="entry name" value="BLR4714 PROTEIN"/>
    <property type="match status" value="1"/>
</dbReference>
<dbReference type="InterPro" id="IPR046540">
    <property type="entry name" value="DMFA2_C"/>
</dbReference>
<evidence type="ECO:0000313" key="4">
    <source>
        <dbReference type="Proteomes" id="UP000195667"/>
    </source>
</evidence>
<reference evidence="4" key="1">
    <citation type="submission" date="2017-02" db="EMBL/GenBank/DDBJ databases">
        <authorList>
            <person name="Daims H."/>
        </authorList>
    </citation>
    <scope>NUCLEOTIDE SEQUENCE [LARGE SCALE GENOMIC DNA]</scope>
</reference>
<keyword evidence="4" id="KW-1185">Reference proteome</keyword>
<evidence type="ECO:0000259" key="2">
    <source>
        <dbReference type="Pfam" id="PF20254"/>
    </source>
</evidence>
<gene>
    <name evidence="3" type="ORF">CRENPOLYSF1_540041</name>
</gene>
<dbReference type="Gene3D" id="2.60.40.3440">
    <property type="match status" value="3"/>
</dbReference>
<feature type="signal peptide" evidence="1">
    <location>
        <begin position="1"/>
        <end position="32"/>
    </location>
</feature>
<sequence>MSIHRTFFAKKYTYLIIPSALALCTTAQMANAAVRNAIVLENLKRGTNAWQHVDQSKLIGSKRPNAGPTIASAMPNVSAETATCTTRSPAFPWGGDDCISGYTSTPSVNKGGSIDFKVSVNPAQNFTINFYRLGWYGGNGGTSVTSTAALPATTQQPCVMEYKTGLAECNWSNSYTLNVPSTWTTGVYLAQLTSATGWKSEILFVVKDDSRPADFLYEVPVLTYLAYNNYPDGTGKSLYDSNSAGNAKAVKVSLDSPQDHQFGTWLGSDWTEIHLVAWLEKMGYNINYTTDLDVHTAAANLKAYKGVIIGGHSEYWTKAMYDNTEQARDAGVNLAFFGANAAHWQVRMENSSSGIPNRVLTCYKDENGSSNDPVKDATQTKKWRDLGRAEQTLIGVQHDIDGWNLGLSNQHALKLQETNHWAYNGSGLSDGNLIPYLVGYEIDNFNPSYPKPPLLTPTSQTFIAESPYYNHSNALYKSQASLYQAPSGAWVFGSGTMSWSWALAKQASDSYVFQNTAIQKVTQNILDAFKSKPTSSNRSPVAINDSANVNQDATVSISVLNNDSDPDGNSLTISAVGVAAHGVVANNGTSITYTPTASYYGNDSFNYTVSDGFNGTATANVAVSVNRVNRAPIANKDSAVVNQNATVSILVLNNDSDPDGNSLKISALSTAAHGAVSHNGRVITYKPVANYKGNDSFTYTISDGFNGTATASVDVTVKPITYANRRPIAIRDSAKVISLRTNKVVSISPLNNDSDPDGNTLTLLGFTKPKRGTLTQNGNVLTFTATSSGQDSFNYTISDGLGGTATAPVYITIGK</sequence>
<feature type="domain" description="N,N-dimethylformamidase beta subunit-like C-terminal" evidence="2">
    <location>
        <begin position="127"/>
        <end position="505"/>
    </location>
</feature>
<evidence type="ECO:0000256" key="1">
    <source>
        <dbReference type="SAM" id="SignalP"/>
    </source>
</evidence>
<proteinExistence type="predicted"/>
<dbReference type="AlphaFoldDB" id="A0A1R4HEK0"/>